<reference evidence="12 13" key="1">
    <citation type="submission" date="2019-08" db="EMBL/GenBank/DDBJ databases">
        <title>The genome of the soybean aphid Biotype 1, its phylome, world population structure and adaptation to the North American continent.</title>
        <authorList>
            <person name="Giordano R."/>
            <person name="Donthu R.K."/>
            <person name="Hernandez A.G."/>
            <person name="Wright C.L."/>
            <person name="Zimin A.V."/>
        </authorList>
    </citation>
    <scope>NUCLEOTIDE SEQUENCE [LARGE SCALE GENOMIC DNA]</scope>
    <source>
        <tissue evidence="12">Whole aphids</tissue>
    </source>
</reference>
<evidence type="ECO:0008006" key="14">
    <source>
        <dbReference type="Google" id="ProtNLM"/>
    </source>
</evidence>
<dbReference type="InterPro" id="IPR056754">
    <property type="entry name" value="DSCAM/DSCAML_C"/>
</dbReference>
<keyword evidence="3" id="KW-0732">Signal</keyword>
<keyword evidence="4" id="KW-0677">Repeat</keyword>
<dbReference type="InterPro" id="IPR013098">
    <property type="entry name" value="Ig_I-set"/>
</dbReference>
<dbReference type="PROSITE" id="PS50835">
    <property type="entry name" value="IG_LIKE"/>
    <property type="match status" value="10"/>
</dbReference>
<organism evidence="12 13">
    <name type="scientific">Aphis glycines</name>
    <name type="common">Soybean aphid</name>
    <dbReference type="NCBI Taxonomy" id="307491"/>
    <lineage>
        <taxon>Eukaryota</taxon>
        <taxon>Metazoa</taxon>
        <taxon>Ecdysozoa</taxon>
        <taxon>Arthropoda</taxon>
        <taxon>Hexapoda</taxon>
        <taxon>Insecta</taxon>
        <taxon>Pterygota</taxon>
        <taxon>Neoptera</taxon>
        <taxon>Paraneoptera</taxon>
        <taxon>Hemiptera</taxon>
        <taxon>Sternorrhyncha</taxon>
        <taxon>Aphidomorpha</taxon>
        <taxon>Aphidoidea</taxon>
        <taxon>Aphididae</taxon>
        <taxon>Aphidini</taxon>
        <taxon>Aphis</taxon>
        <taxon>Aphis</taxon>
    </lineage>
</organism>
<dbReference type="FunFam" id="2.60.40.10:FF:000333">
    <property type="entry name" value="Down syndrome cell adhesion molecule"/>
    <property type="match status" value="1"/>
</dbReference>
<evidence type="ECO:0000256" key="6">
    <source>
        <dbReference type="ARBA" id="ARBA00022989"/>
    </source>
</evidence>
<dbReference type="Pfam" id="PF07679">
    <property type="entry name" value="I-set"/>
    <property type="match status" value="3"/>
</dbReference>
<keyword evidence="5" id="KW-0130">Cell adhesion</keyword>
<dbReference type="GO" id="GO:0005886">
    <property type="term" value="C:plasma membrane"/>
    <property type="evidence" value="ECO:0007669"/>
    <property type="project" value="UniProtKB-SubCell"/>
</dbReference>
<name>A0A6G0TVV7_APHGL</name>
<dbReference type="PANTHER" id="PTHR44170:SF56">
    <property type="entry name" value="FIBRONECTIN TYPE-III DOMAIN-CONTAINING PROTEIN"/>
    <property type="match status" value="1"/>
</dbReference>
<dbReference type="FunFam" id="2.60.40.10:FF:000028">
    <property type="entry name" value="Neuronal cell adhesion molecule"/>
    <property type="match status" value="1"/>
</dbReference>
<dbReference type="SUPFAM" id="SSF49265">
    <property type="entry name" value="Fibronectin type III"/>
    <property type="match status" value="4"/>
</dbReference>
<dbReference type="InterPro" id="IPR007110">
    <property type="entry name" value="Ig-like_dom"/>
</dbReference>
<evidence type="ECO:0000256" key="9">
    <source>
        <dbReference type="ARBA" id="ARBA00023319"/>
    </source>
</evidence>
<keyword evidence="13" id="KW-1185">Reference proteome</keyword>
<evidence type="ECO:0000256" key="8">
    <source>
        <dbReference type="ARBA" id="ARBA00023157"/>
    </source>
</evidence>
<feature type="domain" description="Fibronectin type-III" evidence="11">
    <location>
        <begin position="1377"/>
        <end position="1470"/>
    </location>
</feature>
<dbReference type="EMBL" id="VYZN01000016">
    <property type="protein sequence ID" value="KAE9538603.1"/>
    <property type="molecule type" value="Genomic_DNA"/>
</dbReference>
<dbReference type="Pfam" id="PF13927">
    <property type="entry name" value="Ig_3"/>
    <property type="match status" value="4"/>
</dbReference>
<dbReference type="SMART" id="SM00060">
    <property type="entry name" value="FN3"/>
    <property type="match status" value="6"/>
</dbReference>
<evidence type="ECO:0000256" key="4">
    <source>
        <dbReference type="ARBA" id="ARBA00022737"/>
    </source>
</evidence>
<dbReference type="InterPro" id="IPR036116">
    <property type="entry name" value="FN3_sf"/>
</dbReference>
<dbReference type="OrthoDB" id="5969272at2759"/>
<dbReference type="Pfam" id="PF25059">
    <property type="entry name" value="FN3_DSCAM-DSCAML_C"/>
    <property type="match status" value="1"/>
</dbReference>
<dbReference type="InterPro" id="IPR003598">
    <property type="entry name" value="Ig_sub2"/>
</dbReference>
<evidence type="ECO:0000313" key="13">
    <source>
        <dbReference type="Proteomes" id="UP000475862"/>
    </source>
</evidence>
<feature type="domain" description="Ig-like" evidence="10">
    <location>
        <begin position="528"/>
        <end position="608"/>
    </location>
</feature>
<dbReference type="SUPFAM" id="SSF48726">
    <property type="entry name" value="Immunoglobulin"/>
    <property type="match status" value="9"/>
</dbReference>
<feature type="domain" description="Ig-like" evidence="10">
    <location>
        <begin position="713"/>
        <end position="804"/>
    </location>
</feature>
<dbReference type="Gene3D" id="2.60.40.10">
    <property type="entry name" value="Immunoglobulins"/>
    <property type="match status" value="16"/>
</dbReference>
<dbReference type="PROSITE" id="PS50853">
    <property type="entry name" value="FN3"/>
    <property type="match status" value="6"/>
</dbReference>
<dbReference type="Pfam" id="PF00041">
    <property type="entry name" value="fn3"/>
    <property type="match status" value="5"/>
</dbReference>
<comment type="caution">
    <text evidence="12">The sequence shown here is derived from an EMBL/GenBank/DDBJ whole genome shotgun (WGS) entry which is preliminary data.</text>
</comment>
<feature type="domain" description="Ig-like" evidence="10">
    <location>
        <begin position="334"/>
        <end position="424"/>
    </location>
</feature>
<dbReference type="PANTHER" id="PTHR44170">
    <property type="entry name" value="PROTEIN SIDEKICK"/>
    <property type="match status" value="1"/>
</dbReference>
<accession>A0A6G0TVV7</accession>
<evidence type="ECO:0000256" key="1">
    <source>
        <dbReference type="ARBA" id="ARBA00004167"/>
    </source>
</evidence>
<feature type="domain" description="Ig-like" evidence="10">
    <location>
        <begin position="239"/>
        <end position="332"/>
    </location>
</feature>
<keyword evidence="9" id="KW-0393">Immunoglobulin domain</keyword>
<feature type="domain" description="Ig-like" evidence="10">
    <location>
        <begin position="30"/>
        <end position="125"/>
    </location>
</feature>
<dbReference type="InterPro" id="IPR036179">
    <property type="entry name" value="Ig-like_dom_sf"/>
</dbReference>
<evidence type="ECO:0000256" key="2">
    <source>
        <dbReference type="ARBA" id="ARBA00022692"/>
    </source>
</evidence>
<feature type="domain" description="Ig-like" evidence="10">
    <location>
        <begin position="619"/>
        <end position="708"/>
    </location>
</feature>
<feature type="domain" description="Ig-like" evidence="10">
    <location>
        <begin position="430"/>
        <end position="523"/>
    </location>
</feature>
<protein>
    <recommendedName>
        <fullName evidence="14">Down syndrome cell adhesion molecule</fullName>
    </recommendedName>
</protein>
<dbReference type="GO" id="GO:0009653">
    <property type="term" value="P:anatomical structure morphogenesis"/>
    <property type="evidence" value="ECO:0007669"/>
    <property type="project" value="UniProtKB-ARBA"/>
</dbReference>
<keyword evidence="6" id="KW-1133">Transmembrane helix</keyword>
<evidence type="ECO:0000256" key="3">
    <source>
        <dbReference type="ARBA" id="ARBA00022729"/>
    </source>
</evidence>
<evidence type="ECO:0000259" key="11">
    <source>
        <dbReference type="PROSITE" id="PS50853"/>
    </source>
</evidence>
<feature type="domain" description="Ig-like" evidence="10">
    <location>
        <begin position="129"/>
        <end position="230"/>
    </location>
</feature>
<feature type="domain" description="Fibronectin type-III" evidence="11">
    <location>
        <begin position="996"/>
        <end position="1092"/>
    </location>
</feature>
<evidence type="ECO:0000256" key="7">
    <source>
        <dbReference type="ARBA" id="ARBA00023136"/>
    </source>
</evidence>
<keyword evidence="2" id="KW-0812">Transmembrane</keyword>
<dbReference type="FunFam" id="2.60.40.10:FF:000104">
    <property type="entry name" value="Down syndrome cell adhesion molecule b"/>
    <property type="match status" value="1"/>
</dbReference>
<feature type="domain" description="Ig-like" evidence="10">
    <location>
        <begin position="1291"/>
        <end position="1373"/>
    </location>
</feature>
<dbReference type="GO" id="GO:0098609">
    <property type="term" value="P:cell-cell adhesion"/>
    <property type="evidence" value="ECO:0007669"/>
    <property type="project" value="TreeGrafter"/>
</dbReference>
<sequence length="1818" mass="203413">MLKIILNNKNILIVSDKVLGIWQISPMEPPNFIVEPPSLIYFSNTTGTLINCQGQGNPQPNVTWLHYNDRIVTDIPRLREMRPNGNLYFPPFPEQSYMPEIHAATYKCALENPVGRIVSRESRIKAVMSKSYELSVQNAFALQGNVAAFKCQLPELTSEHLIKTWFKMEDSRMEVGQSTPIHPGGRYVISLDGTLLIHDVVPEDTFDRYFCQVVNKYTGDQLVSQSAKIIVKQPTEDIPPVIKYHTEHIHVKVNQEADLICSAEGFPPPTYRWFRKSQDSLQEISMESLTVHPYQSLLHIIRVPMSESAITYECVVSNKLGQDKRQISLSVTLPFAVSTYPLKQVVDSGSTAIFNCTTQGTSIQPLFSWLKDGSPIRGFGRHEISQKGNHLIIHNVMKEDKGIYQCLARDPETDETAQSSVLLSLGAVSPELMEIFHEQIVRINGFLSLRCTASGNPPPRIYWYLDGGLILPQGDYVFGSYMHIDGNVVSYLNVSMADVLHGGYYTCLARNILGLKSHSAMIKIYGDPIARPALNLTVRAEDDAYLQCPVAGYPIIRTVWQKDMITIPNSSRHTLFDNGTLFILSTQDTVDSGLYVCTKINDRGQSATGHLYLRIMKPPVVTPFQFTKDLQESERAQVSCTIKSGDLPMEFVWRKDNKIVSTDNEIELQNFKFSSTLLFSNLKPKHAGIYTCIVSNSVASSNYSALLNIKVPPKWIIEPEDTAVLDNQLTIINCQAEGYPEPRITWTRVSDNQLLQSLNHFSESSISVLSNGSLAIRLTVNSNEDNYTCTANNGIGNQLTKTVSLKVHIPAHFKEKSINKSGVVGSRVVLTCEAEGSKPLNIEWNPSVDNINTRNTNKGIISELYLNSLHSSQTGIYTCMATNSYGYDHMTIHLVVREPPESPKRLDVVDAGTRWLEFRWDSVKAHVTHYVLQMCINLCSDWSNYTIGGSLSYTKISFLKPATQYTTRVIAVNDFGSSNPSPNNTVTTLEDEPSAPPNNVEAIDIDTTQVTIRWRPPDKDTWNGQITCYKVSYADVNEITEVFTKTTLGYERCEIRITNLKPFTTYRISVKAFNSVGHGPDSDFIRITTNEGVPEEPPQNVQCSPLTSESLRMSWDPPPMQSHHGIILGYKIHYKKVNPKSGSFVLNEVKKTTNLETNLHALDKYTNYSIRILAYTKVGEGVQSNPVYCLTEQDVPGSPDNVKALTVTSSSILVSWIQPKRPNGVIIKYTVYVKHNKIVEKEIVFGDKSTKIEVRRLKEFQRYEFWVTASTVVGEGQPSFRVNQSPNSRAPARVASFGEHLNTVVGSNCIIECYKVGMPTPVLVWKAPDGIDTKILSDGSLSVGPVNDKTYSGNYTCHVENIFGRDQISYTLNVLYPPSPPEFSVDPVSTSAIRVQWKPVKQPDAVTTAYVLNYHTGNEQQQSVDVDSDRFTYTVDRLKCGTKYAVTMQTVNTVGISNVGRVVEVFTKGGVPKEPDKETVLSVNSTSVTFAFDSWPTQMCSIHSFTYQYAANGRGGGWIKFPRQQLISGDTFTVGKLQPATVYTIRVVVHTEAGDTSWEHRFATRTKSGGVVPLDMYGNDDGIIDDDDNMSIPNFGQMHKYVPAASALVCIVSFCVCICVVVQRSVDRLCGLDRKKDGAQYSRRRRSSSSAERKCSYEADKQVEYATSTLHRSKRDDSADKMFLGSGGKSIDYDVCPYATFSVMQTTPSGSRTPTHHRALSQTDCYETPDHNVVHGLPIDKSYEISYISNQQTLPLTAAKSSASRKVMTPVHFLTDMDDEQCRKIRASNTVRKQSSGDDYYWNQEEQEDTTIKILLRR</sequence>
<dbReference type="Proteomes" id="UP000475862">
    <property type="component" value="Unassembled WGS sequence"/>
</dbReference>
<dbReference type="InterPro" id="IPR003961">
    <property type="entry name" value="FN3_dom"/>
</dbReference>
<dbReference type="CDD" id="cd00063">
    <property type="entry name" value="FN3"/>
    <property type="match status" value="6"/>
</dbReference>
<dbReference type="CDD" id="cd00096">
    <property type="entry name" value="Ig"/>
    <property type="match status" value="2"/>
</dbReference>
<feature type="domain" description="Fibronectin type-III" evidence="11">
    <location>
        <begin position="1474"/>
        <end position="1569"/>
    </location>
</feature>
<feature type="domain" description="Ig-like" evidence="10">
    <location>
        <begin position="810"/>
        <end position="893"/>
    </location>
</feature>
<evidence type="ECO:0000259" key="10">
    <source>
        <dbReference type="PROSITE" id="PS50835"/>
    </source>
</evidence>
<feature type="domain" description="Fibronectin type-III" evidence="11">
    <location>
        <begin position="1198"/>
        <end position="1291"/>
    </location>
</feature>
<evidence type="ECO:0000256" key="5">
    <source>
        <dbReference type="ARBA" id="ARBA00022889"/>
    </source>
</evidence>
<gene>
    <name evidence="12" type="ORF">AGLY_005702</name>
</gene>
<comment type="subcellular location">
    <subcellularLocation>
        <location evidence="1">Membrane</location>
        <topology evidence="1">Single-pass membrane protein</topology>
    </subcellularLocation>
</comment>
<dbReference type="GO" id="GO:0048731">
    <property type="term" value="P:system development"/>
    <property type="evidence" value="ECO:0007669"/>
    <property type="project" value="UniProtKB-ARBA"/>
</dbReference>
<evidence type="ECO:0000313" key="12">
    <source>
        <dbReference type="EMBL" id="KAE9538603.1"/>
    </source>
</evidence>
<dbReference type="SMART" id="SM00408">
    <property type="entry name" value="IGc2"/>
    <property type="match status" value="8"/>
</dbReference>
<keyword evidence="8" id="KW-1015">Disulfide bond</keyword>
<dbReference type="GO" id="GO:0030154">
    <property type="term" value="P:cell differentiation"/>
    <property type="evidence" value="ECO:0007669"/>
    <property type="project" value="UniProtKB-ARBA"/>
</dbReference>
<keyword evidence="7" id="KW-0472">Membrane</keyword>
<feature type="domain" description="Fibronectin type-III" evidence="11">
    <location>
        <begin position="1097"/>
        <end position="1194"/>
    </location>
</feature>
<dbReference type="InterPro" id="IPR013783">
    <property type="entry name" value="Ig-like_fold"/>
</dbReference>
<dbReference type="SMART" id="SM00409">
    <property type="entry name" value="IG"/>
    <property type="match status" value="9"/>
</dbReference>
<feature type="domain" description="Fibronectin type-III" evidence="11">
    <location>
        <begin position="899"/>
        <end position="991"/>
    </location>
</feature>
<proteinExistence type="predicted"/>
<dbReference type="FunFam" id="2.60.40.10:FF:000093">
    <property type="entry name" value="Down syndrome cell adhesion molecule, isoform B"/>
    <property type="match status" value="1"/>
</dbReference>
<dbReference type="InterPro" id="IPR003599">
    <property type="entry name" value="Ig_sub"/>
</dbReference>